<dbReference type="PANTHER" id="PTHR28158">
    <property type="entry name" value="37S RIBOSOMAL PROTEIN S35, MITOCHONDRIAL"/>
    <property type="match status" value="1"/>
</dbReference>
<dbReference type="EMBL" id="NBII01000002">
    <property type="protein sequence ID" value="PAV22115.1"/>
    <property type="molecule type" value="Genomic_DNA"/>
</dbReference>
<dbReference type="OrthoDB" id="10052321at2759"/>
<dbReference type="Proteomes" id="UP000217199">
    <property type="component" value="Unassembled WGS sequence"/>
</dbReference>
<dbReference type="AlphaFoldDB" id="A0A286URL4"/>
<dbReference type="GO" id="GO:0032543">
    <property type="term" value="P:mitochondrial translation"/>
    <property type="evidence" value="ECO:0007669"/>
    <property type="project" value="TreeGrafter"/>
</dbReference>
<reference evidence="1 2" key="1">
    <citation type="journal article" date="2017" name="Mol. Ecol.">
        <title>Comparative and population genomic landscape of Phellinus noxius: A hypervariable fungus causing root rot in trees.</title>
        <authorList>
            <person name="Chung C.L."/>
            <person name="Lee T.J."/>
            <person name="Akiba M."/>
            <person name="Lee H.H."/>
            <person name="Kuo T.H."/>
            <person name="Liu D."/>
            <person name="Ke H.M."/>
            <person name="Yokoi T."/>
            <person name="Roa M.B."/>
            <person name="Lu M.J."/>
            <person name="Chang Y.Y."/>
            <person name="Ann P.J."/>
            <person name="Tsai J.N."/>
            <person name="Chen C.Y."/>
            <person name="Tzean S.S."/>
            <person name="Ota Y."/>
            <person name="Hattori T."/>
            <person name="Sahashi N."/>
            <person name="Liou R.F."/>
            <person name="Kikuchi T."/>
            <person name="Tsai I.J."/>
        </authorList>
    </citation>
    <scope>NUCLEOTIDE SEQUENCE [LARGE SCALE GENOMIC DNA]</scope>
    <source>
        <strain evidence="1 2">FFPRI411160</strain>
    </source>
</reference>
<dbReference type="STRING" id="2282107.A0A286URL4"/>
<name>A0A286URL4_9AGAM</name>
<evidence type="ECO:0000313" key="2">
    <source>
        <dbReference type="Proteomes" id="UP000217199"/>
    </source>
</evidence>
<dbReference type="InterPro" id="IPR021036">
    <property type="entry name" value="Ribosomal_mS45"/>
</dbReference>
<organism evidence="1 2">
    <name type="scientific">Pyrrhoderma noxium</name>
    <dbReference type="NCBI Taxonomy" id="2282107"/>
    <lineage>
        <taxon>Eukaryota</taxon>
        <taxon>Fungi</taxon>
        <taxon>Dikarya</taxon>
        <taxon>Basidiomycota</taxon>
        <taxon>Agaricomycotina</taxon>
        <taxon>Agaricomycetes</taxon>
        <taxon>Hymenochaetales</taxon>
        <taxon>Hymenochaetaceae</taxon>
        <taxon>Pyrrhoderma</taxon>
    </lineage>
</organism>
<gene>
    <name evidence="1" type="ORF">PNOK_0207200</name>
</gene>
<dbReference type="InParanoid" id="A0A286URL4"/>
<proteinExistence type="predicted"/>
<protein>
    <submittedName>
        <fullName evidence="1">Uncharacterized protein</fullName>
    </submittedName>
</protein>
<sequence length="133" mass="15038">MSIRLTPRPRLPSFQVCPQHTFSRGIRLPKKSVGDDVNVWLKGPGSVYEYPINGPNWLSGNRTFPFPMNPSFKPPAPISDKTKSELYALYMRDPAKNSVRALSELYGISLKRVDAILRLKGMEQSWVKEVCSS</sequence>
<dbReference type="GO" id="GO:0005763">
    <property type="term" value="C:mitochondrial small ribosomal subunit"/>
    <property type="evidence" value="ECO:0007669"/>
    <property type="project" value="TreeGrafter"/>
</dbReference>
<dbReference type="PANTHER" id="PTHR28158:SF1">
    <property type="entry name" value="SMALL RIBOSOMAL SUBUNIT PROTEIN MS45"/>
    <property type="match status" value="1"/>
</dbReference>
<dbReference type="Pfam" id="PF12298">
    <property type="entry name" value="Bot1p"/>
    <property type="match status" value="1"/>
</dbReference>
<keyword evidence="2" id="KW-1185">Reference proteome</keyword>
<accession>A0A286URL4</accession>
<dbReference type="GO" id="GO:0003735">
    <property type="term" value="F:structural constituent of ribosome"/>
    <property type="evidence" value="ECO:0007669"/>
    <property type="project" value="TreeGrafter"/>
</dbReference>
<evidence type="ECO:0000313" key="1">
    <source>
        <dbReference type="EMBL" id="PAV22115.1"/>
    </source>
</evidence>
<comment type="caution">
    <text evidence="1">The sequence shown here is derived from an EMBL/GenBank/DDBJ whole genome shotgun (WGS) entry which is preliminary data.</text>
</comment>